<keyword evidence="3" id="KW-1185">Reference proteome</keyword>
<dbReference type="EnsemblPlants" id="PGSC0003DMT400086330">
    <property type="protein sequence ID" value="PGSC0003DMT400086330"/>
    <property type="gene ID" value="PGSC0003DMG400035901"/>
</dbReference>
<dbReference type="AlphaFoldDB" id="M1DBI0"/>
<dbReference type="HOGENOM" id="CLU_1071212_0_0_1"/>
<sequence length="260" mass="29728">MTNSSSSSKFPIFQEIETPSSFNFSIPPPEESPSIPVYRVVLDLEVVDTLHEAKCNDEPTESEKKIKRKGKGKMVDSQTIGEGKRRYVTKNETQKLMGDALAANELQIERNQRWRRDVHMPDEEPTSTPLHIGSSETNSNDNVRDMVKRKKETEVERVKAKEGHKSVKKASVKKESVINRATVKSKPVKGPGPHVQKPVEENVLTREDDPILYRVCSSRSMCYTTRKLSCQRIKLVENWRSLELKRIKDGRLKKEIKQTA</sequence>
<dbReference type="InParanoid" id="M1DBI0"/>
<dbReference type="Gramene" id="PGSC0003DMT400086330">
    <property type="protein sequence ID" value="PGSC0003DMT400086330"/>
    <property type="gene ID" value="PGSC0003DMG400035901"/>
</dbReference>
<evidence type="ECO:0000313" key="3">
    <source>
        <dbReference type="Proteomes" id="UP000011115"/>
    </source>
</evidence>
<feature type="compositionally biased region" description="Basic and acidic residues" evidence="1">
    <location>
        <begin position="53"/>
        <end position="64"/>
    </location>
</feature>
<feature type="compositionally biased region" description="Basic and acidic residues" evidence="1">
    <location>
        <begin position="142"/>
        <end position="165"/>
    </location>
</feature>
<feature type="compositionally biased region" description="Polar residues" evidence="1">
    <location>
        <begin position="126"/>
        <end position="141"/>
    </location>
</feature>
<accession>M1DBI0</accession>
<dbReference type="PaxDb" id="4113-PGSC0003DMT400086330"/>
<name>M1DBI0_SOLTU</name>
<organism evidence="2 3">
    <name type="scientific">Solanum tuberosum</name>
    <name type="common">Potato</name>
    <dbReference type="NCBI Taxonomy" id="4113"/>
    <lineage>
        <taxon>Eukaryota</taxon>
        <taxon>Viridiplantae</taxon>
        <taxon>Streptophyta</taxon>
        <taxon>Embryophyta</taxon>
        <taxon>Tracheophyta</taxon>
        <taxon>Spermatophyta</taxon>
        <taxon>Magnoliopsida</taxon>
        <taxon>eudicotyledons</taxon>
        <taxon>Gunneridae</taxon>
        <taxon>Pentapetalae</taxon>
        <taxon>asterids</taxon>
        <taxon>lamiids</taxon>
        <taxon>Solanales</taxon>
        <taxon>Solanaceae</taxon>
        <taxon>Solanoideae</taxon>
        <taxon>Solaneae</taxon>
        <taxon>Solanum</taxon>
    </lineage>
</organism>
<reference evidence="3" key="1">
    <citation type="journal article" date="2011" name="Nature">
        <title>Genome sequence and analysis of the tuber crop potato.</title>
        <authorList>
            <consortium name="The Potato Genome Sequencing Consortium"/>
        </authorList>
    </citation>
    <scope>NUCLEOTIDE SEQUENCE [LARGE SCALE GENOMIC DNA]</scope>
    <source>
        <strain evidence="3">cv. DM1-3 516 R44</strain>
    </source>
</reference>
<feature type="region of interest" description="Disordered" evidence="1">
    <location>
        <begin position="53"/>
        <end position="84"/>
    </location>
</feature>
<dbReference type="Proteomes" id="UP000011115">
    <property type="component" value="Unassembled WGS sequence"/>
</dbReference>
<reference evidence="2" key="2">
    <citation type="submission" date="2015-06" db="UniProtKB">
        <authorList>
            <consortium name="EnsemblPlants"/>
        </authorList>
    </citation>
    <scope>IDENTIFICATION</scope>
    <source>
        <strain evidence="2">DM1-3 516 R44</strain>
    </source>
</reference>
<protein>
    <submittedName>
        <fullName evidence="2">Uncharacterized protein</fullName>
    </submittedName>
</protein>
<proteinExistence type="predicted"/>
<evidence type="ECO:0000256" key="1">
    <source>
        <dbReference type="SAM" id="MobiDB-lite"/>
    </source>
</evidence>
<feature type="region of interest" description="Disordered" evidence="1">
    <location>
        <begin position="112"/>
        <end position="172"/>
    </location>
</feature>
<evidence type="ECO:0000313" key="2">
    <source>
        <dbReference type="EnsemblPlants" id="PGSC0003DMT400086330"/>
    </source>
</evidence>
<feature type="compositionally biased region" description="Basic and acidic residues" evidence="1">
    <location>
        <begin position="112"/>
        <end position="122"/>
    </location>
</feature>